<name>A0ABT0W847_9BACI</name>
<proteinExistence type="predicted"/>
<accession>A0ABT0W847</accession>
<keyword evidence="1" id="KW-0472">Membrane</keyword>
<sequence length="51" mass="5953">MNGVNYLVLGFTLAENIGGWVVTIGLVFIFAYYFKNPDRDRKKRKQENDLK</sequence>
<keyword evidence="1" id="KW-0812">Transmembrane</keyword>
<evidence type="ECO:0000313" key="2">
    <source>
        <dbReference type="EMBL" id="MCM2532487.1"/>
    </source>
</evidence>
<organism evidence="2 3">
    <name type="scientific">Neobacillus pocheonensis</name>
    <dbReference type="NCBI Taxonomy" id="363869"/>
    <lineage>
        <taxon>Bacteria</taxon>
        <taxon>Bacillati</taxon>
        <taxon>Bacillota</taxon>
        <taxon>Bacilli</taxon>
        <taxon>Bacillales</taxon>
        <taxon>Bacillaceae</taxon>
        <taxon>Neobacillus</taxon>
    </lineage>
</organism>
<evidence type="ECO:0000256" key="1">
    <source>
        <dbReference type="SAM" id="Phobius"/>
    </source>
</evidence>
<reference evidence="2 3" key="1">
    <citation type="submission" date="2022-06" db="EMBL/GenBank/DDBJ databases">
        <authorList>
            <person name="Jeon C.O."/>
        </authorList>
    </citation>
    <scope>NUCLEOTIDE SEQUENCE [LARGE SCALE GENOMIC DNA]</scope>
    <source>
        <strain evidence="2 3">KCTC 13943</strain>
    </source>
</reference>
<feature type="transmembrane region" description="Helical" evidence="1">
    <location>
        <begin position="6"/>
        <end position="34"/>
    </location>
</feature>
<dbReference type="EMBL" id="JAMQCR010000001">
    <property type="protein sequence ID" value="MCM2532487.1"/>
    <property type="molecule type" value="Genomic_DNA"/>
</dbReference>
<evidence type="ECO:0000313" key="3">
    <source>
        <dbReference type="Proteomes" id="UP001523262"/>
    </source>
</evidence>
<comment type="caution">
    <text evidence="2">The sequence shown here is derived from an EMBL/GenBank/DDBJ whole genome shotgun (WGS) entry which is preliminary data.</text>
</comment>
<gene>
    <name evidence="2" type="ORF">NDK43_08945</name>
</gene>
<keyword evidence="3" id="KW-1185">Reference proteome</keyword>
<protein>
    <submittedName>
        <fullName evidence="2">Uncharacterized protein</fullName>
    </submittedName>
</protein>
<keyword evidence="1" id="KW-1133">Transmembrane helix</keyword>
<dbReference type="Proteomes" id="UP001523262">
    <property type="component" value="Unassembled WGS sequence"/>
</dbReference>